<dbReference type="SUPFAM" id="SSF52343">
    <property type="entry name" value="Ferredoxin reductase-like, C-terminal NADP-linked domain"/>
    <property type="match status" value="1"/>
</dbReference>
<dbReference type="InterPro" id="IPR001041">
    <property type="entry name" value="2Fe-2S_ferredoxin-type"/>
</dbReference>
<dbReference type="Gene3D" id="2.40.30.10">
    <property type="entry name" value="Translation factors"/>
    <property type="match status" value="1"/>
</dbReference>
<evidence type="ECO:0000313" key="11">
    <source>
        <dbReference type="Proteomes" id="UP001185863"/>
    </source>
</evidence>
<evidence type="ECO:0000256" key="2">
    <source>
        <dbReference type="ARBA" id="ARBA00022630"/>
    </source>
</evidence>
<evidence type="ECO:0000313" key="10">
    <source>
        <dbReference type="EMBL" id="MDV7265190.1"/>
    </source>
</evidence>
<keyword evidence="2" id="KW-0285">Flavoprotein</keyword>
<keyword evidence="4" id="KW-0479">Metal-binding</keyword>
<evidence type="ECO:0000256" key="4">
    <source>
        <dbReference type="ARBA" id="ARBA00022723"/>
    </source>
</evidence>
<dbReference type="Gene3D" id="3.40.50.80">
    <property type="entry name" value="Nucleotide-binding domain of ferredoxin-NADP reductase (FNR) module"/>
    <property type="match status" value="1"/>
</dbReference>
<dbReference type="PROSITE" id="PS00197">
    <property type="entry name" value="2FE2S_FER_1"/>
    <property type="match status" value="1"/>
</dbReference>
<dbReference type="GO" id="GO:0051537">
    <property type="term" value="F:2 iron, 2 sulfur cluster binding"/>
    <property type="evidence" value="ECO:0007669"/>
    <property type="project" value="UniProtKB-KW"/>
</dbReference>
<gene>
    <name evidence="10" type="ORF">R4315_11620</name>
</gene>
<dbReference type="InterPro" id="IPR017927">
    <property type="entry name" value="FAD-bd_FR_type"/>
</dbReference>
<dbReference type="PROSITE" id="PS51384">
    <property type="entry name" value="FAD_FR"/>
    <property type="match status" value="1"/>
</dbReference>
<evidence type="ECO:0000256" key="1">
    <source>
        <dbReference type="ARBA" id="ARBA00001974"/>
    </source>
</evidence>
<dbReference type="RefSeq" id="WP_317745760.1">
    <property type="nucleotide sequence ID" value="NZ_JAWLUP010000021.1"/>
</dbReference>
<dbReference type="SUPFAM" id="SSF54292">
    <property type="entry name" value="2Fe-2S ferredoxin-like"/>
    <property type="match status" value="1"/>
</dbReference>
<protein>
    <submittedName>
        <fullName evidence="10">PDR/VanB family oxidoreductase</fullName>
        <ecNumber evidence="10">1.-.-.-</ecNumber>
    </submittedName>
</protein>
<feature type="domain" description="2Fe-2S ferredoxin-type" evidence="8">
    <location>
        <begin position="233"/>
        <end position="318"/>
    </location>
</feature>
<keyword evidence="7" id="KW-0411">Iron-sulfur</keyword>
<keyword evidence="6" id="KW-0408">Iron</keyword>
<evidence type="ECO:0000256" key="7">
    <source>
        <dbReference type="ARBA" id="ARBA00023014"/>
    </source>
</evidence>
<accession>A0AAE5A5T2</accession>
<dbReference type="Gene3D" id="3.10.20.30">
    <property type="match status" value="1"/>
</dbReference>
<reference evidence="10" key="1">
    <citation type="submission" date="2023-10" db="EMBL/GenBank/DDBJ databases">
        <title>Development of a sustainable strategy for remediation of hydrocarbon-contaminated territories based on the waste exchange concept.</title>
        <authorList>
            <person name="Krivoruchko A."/>
        </authorList>
    </citation>
    <scope>NUCLEOTIDE SEQUENCE</scope>
    <source>
        <strain evidence="10">IEGM 68</strain>
    </source>
</reference>
<name>A0AAE5A5T2_9NOCA</name>
<dbReference type="Proteomes" id="UP001185863">
    <property type="component" value="Unassembled WGS sequence"/>
</dbReference>
<dbReference type="InterPro" id="IPR036010">
    <property type="entry name" value="2Fe-2S_ferredoxin-like_sf"/>
</dbReference>
<dbReference type="PANTHER" id="PTHR47354">
    <property type="entry name" value="NADH OXIDOREDUCTASE HCR"/>
    <property type="match status" value="1"/>
</dbReference>
<comment type="cofactor">
    <cofactor evidence="1">
        <name>FAD</name>
        <dbReference type="ChEBI" id="CHEBI:57692"/>
    </cofactor>
</comment>
<dbReference type="EMBL" id="JAWLUP010000021">
    <property type="protein sequence ID" value="MDV7265190.1"/>
    <property type="molecule type" value="Genomic_DNA"/>
</dbReference>
<dbReference type="InterPro" id="IPR050415">
    <property type="entry name" value="MRET"/>
</dbReference>
<dbReference type="InterPro" id="IPR012675">
    <property type="entry name" value="Beta-grasp_dom_sf"/>
</dbReference>
<dbReference type="PRINTS" id="PR00409">
    <property type="entry name" value="PHDIOXRDTASE"/>
</dbReference>
<dbReference type="InterPro" id="IPR017938">
    <property type="entry name" value="Riboflavin_synthase-like_b-brl"/>
</dbReference>
<evidence type="ECO:0000256" key="6">
    <source>
        <dbReference type="ARBA" id="ARBA00023004"/>
    </source>
</evidence>
<dbReference type="PROSITE" id="PS51085">
    <property type="entry name" value="2FE2S_FER_2"/>
    <property type="match status" value="1"/>
</dbReference>
<dbReference type="PANTHER" id="PTHR47354:SF1">
    <property type="entry name" value="CARNITINE MONOOXYGENASE REDUCTASE SUBUNIT"/>
    <property type="match status" value="1"/>
</dbReference>
<dbReference type="EC" id="1.-.-.-" evidence="10"/>
<evidence type="ECO:0000256" key="3">
    <source>
        <dbReference type="ARBA" id="ARBA00022714"/>
    </source>
</evidence>
<dbReference type="AlphaFoldDB" id="A0AAE5A5T2"/>
<dbReference type="CDD" id="cd06185">
    <property type="entry name" value="PDR_like"/>
    <property type="match status" value="1"/>
</dbReference>
<dbReference type="Pfam" id="PF00111">
    <property type="entry name" value="Fer2"/>
    <property type="match status" value="1"/>
</dbReference>
<dbReference type="InterPro" id="IPR039261">
    <property type="entry name" value="FNR_nucleotide-bd"/>
</dbReference>
<dbReference type="GO" id="GO:0016491">
    <property type="term" value="F:oxidoreductase activity"/>
    <property type="evidence" value="ECO:0007669"/>
    <property type="project" value="UniProtKB-KW"/>
</dbReference>
<evidence type="ECO:0000256" key="5">
    <source>
        <dbReference type="ARBA" id="ARBA00023002"/>
    </source>
</evidence>
<proteinExistence type="predicted"/>
<keyword evidence="5 10" id="KW-0560">Oxidoreductase</keyword>
<evidence type="ECO:0000259" key="9">
    <source>
        <dbReference type="PROSITE" id="PS51384"/>
    </source>
</evidence>
<comment type="caution">
    <text evidence="10">The sequence shown here is derived from an EMBL/GenBank/DDBJ whole genome shotgun (WGS) entry which is preliminary data.</text>
</comment>
<evidence type="ECO:0000259" key="8">
    <source>
        <dbReference type="PROSITE" id="PS51085"/>
    </source>
</evidence>
<dbReference type="CDD" id="cd00207">
    <property type="entry name" value="fer2"/>
    <property type="match status" value="1"/>
</dbReference>
<dbReference type="InterPro" id="IPR006058">
    <property type="entry name" value="2Fe2S_fd_BS"/>
</dbReference>
<sequence>MTTVQDEATDLPLTVVSKIRLSTDVVGIILAGAGAEPLPQWEAGAHIDVQCGDLRRQYSLCGDPDDRQRYQIAVLREPDGRGGSTYLHDTLEPSDILWVSRPRNTFALEPASRYVFIAGGIGITPILPMLAGAERRGADWMLHYGGRTRAGMAFVAELGRHGNRVRIHPQDEVGRIPLADALGKPDRDAKIYCCGPTPLLDAVAGASEHWPDGSLHVERFSRVALDTDTERGFDVRLASSGGTYHVPRDRTILEVLTDAGVDVVSSCEVGTCGTCEATVLEGVPDHRDSVLTPQERKEGQYMMLCVSRCLSDTLVLDL</sequence>
<dbReference type="GO" id="GO:0046872">
    <property type="term" value="F:metal ion binding"/>
    <property type="evidence" value="ECO:0007669"/>
    <property type="project" value="UniProtKB-KW"/>
</dbReference>
<feature type="domain" description="FAD-binding FR-type" evidence="9">
    <location>
        <begin position="8"/>
        <end position="109"/>
    </location>
</feature>
<organism evidence="10 11">
    <name type="scientific">Rhodococcus oxybenzonivorans</name>
    <dbReference type="NCBI Taxonomy" id="1990687"/>
    <lineage>
        <taxon>Bacteria</taxon>
        <taxon>Bacillati</taxon>
        <taxon>Actinomycetota</taxon>
        <taxon>Actinomycetes</taxon>
        <taxon>Mycobacteriales</taxon>
        <taxon>Nocardiaceae</taxon>
        <taxon>Rhodococcus</taxon>
    </lineage>
</organism>
<keyword evidence="3" id="KW-0001">2Fe-2S</keyword>
<dbReference type="SUPFAM" id="SSF63380">
    <property type="entry name" value="Riboflavin synthase domain-like"/>
    <property type="match status" value="1"/>
</dbReference>